<feature type="region of interest" description="Disordered" evidence="1">
    <location>
        <begin position="255"/>
        <end position="275"/>
    </location>
</feature>
<feature type="chain" id="PRO_5042996421" evidence="2">
    <location>
        <begin position="24"/>
        <end position="275"/>
    </location>
</feature>
<protein>
    <submittedName>
        <fullName evidence="3">Uncharacterized protein</fullName>
    </submittedName>
</protein>
<dbReference type="EMBL" id="JBBCAQ010000014">
    <property type="protein sequence ID" value="KAK7598088.1"/>
    <property type="molecule type" value="Genomic_DNA"/>
</dbReference>
<organism evidence="3 4">
    <name type="scientific">Parthenolecanium corni</name>
    <dbReference type="NCBI Taxonomy" id="536013"/>
    <lineage>
        <taxon>Eukaryota</taxon>
        <taxon>Metazoa</taxon>
        <taxon>Ecdysozoa</taxon>
        <taxon>Arthropoda</taxon>
        <taxon>Hexapoda</taxon>
        <taxon>Insecta</taxon>
        <taxon>Pterygota</taxon>
        <taxon>Neoptera</taxon>
        <taxon>Paraneoptera</taxon>
        <taxon>Hemiptera</taxon>
        <taxon>Sternorrhyncha</taxon>
        <taxon>Coccoidea</taxon>
        <taxon>Coccidae</taxon>
        <taxon>Parthenolecanium</taxon>
    </lineage>
</organism>
<dbReference type="Proteomes" id="UP001367676">
    <property type="component" value="Unassembled WGS sequence"/>
</dbReference>
<name>A0AAN9TKL0_9HEMI</name>
<feature type="compositionally biased region" description="Low complexity" evidence="1">
    <location>
        <begin position="259"/>
        <end position="275"/>
    </location>
</feature>
<accession>A0AAN9TKL0</accession>
<dbReference type="AlphaFoldDB" id="A0AAN9TKL0"/>
<sequence length="275" mass="30109">MVAKFSIIALSCIFVVQIHHVRCGDGDEETQTSSLPEMATKRQFGNEVTDRTVNAILRHFRIIMTNPTSAAEIRFIATTVREILTDETGQKNVQLLIDFIVALLMNENTFISMDTLHKGLLRMHKAGPNAPNVLETVAVSTKKIIDEPQLLAATEGLVDGINLMLEGMTVDKLERGISRVKTMTTFANLFKPVIGIKIPKLKKLPSSTSGLGRNRSFRGEEGEMSLQSRALSDSINHLSVDEVSADQQVSGWINKPALTSDSSTDSNSESIITGV</sequence>
<evidence type="ECO:0000256" key="1">
    <source>
        <dbReference type="SAM" id="MobiDB-lite"/>
    </source>
</evidence>
<proteinExistence type="predicted"/>
<comment type="caution">
    <text evidence="3">The sequence shown here is derived from an EMBL/GenBank/DDBJ whole genome shotgun (WGS) entry which is preliminary data.</text>
</comment>
<evidence type="ECO:0000313" key="4">
    <source>
        <dbReference type="Proteomes" id="UP001367676"/>
    </source>
</evidence>
<feature type="region of interest" description="Disordered" evidence="1">
    <location>
        <begin position="204"/>
        <end position="225"/>
    </location>
</feature>
<keyword evidence="2" id="KW-0732">Signal</keyword>
<reference evidence="3 4" key="1">
    <citation type="submission" date="2024-03" db="EMBL/GenBank/DDBJ databases">
        <title>Adaptation during the transition from Ophiocordyceps entomopathogen to insect associate is accompanied by gene loss and intensified selection.</title>
        <authorList>
            <person name="Ward C.M."/>
            <person name="Onetto C.A."/>
            <person name="Borneman A.R."/>
        </authorList>
    </citation>
    <scope>NUCLEOTIDE SEQUENCE [LARGE SCALE GENOMIC DNA]</scope>
    <source>
        <strain evidence="3">AWRI1</strain>
        <tissue evidence="3">Single Adult Female</tissue>
    </source>
</reference>
<feature type="signal peptide" evidence="2">
    <location>
        <begin position="1"/>
        <end position="23"/>
    </location>
</feature>
<evidence type="ECO:0000313" key="3">
    <source>
        <dbReference type="EMBL" id="KAK7598088.1"/>
    </source>
</evidence>
<evidence type="ECO:0000256" key="2">
    <source>
        <dbReference type="SAM" id="SignalP"/>
    </source>
</evidence>
<keyword evidence="4" id="KW-1185">Reference proteome</keyword>
<gene>
    <name evidence="3" type="ORF">V9T40_006323</name>
</gene>